<evidence type="ECO:0000313" key="2">
    <source>
        <dbReference type="EMBL" id="EEQ55677.1"/>
    </source>
</evidence>
<sequence>MDRMRLPSPRRGGRKGRGEARRKKEWMMTDDIEERAALARRGVMDHSDCEECTEDWTFLMRQGRREFPLGLRTVLACLAFAEREGAVPELPADWWVRINRRYR</sequence>
<protein>
    <submittedName>
        <fullName evidence="2">Uncharacterized protein</fullName>
    </submittedName>
</protein>
<reference evidence="2" key="1">
    <citation type="submission" date="2008-08" db="EMBL/GenBank/DDBJ databases">
        <title>Annotation of Bifidobacterium longum subsp. infantis CCUG 52486.</title>
        <authorList>
            <consortium name="The Broad Institute Genome Sequencing Platform"/>
            <person name="Gougoulias C."/>
            <person name="Tuohy K.M."/>
            <person name="Gibson G.R."/>
            <person name="Ward D."/>
            <person name="Mehta T."/>
            <person name="Young S."/>
            <person name="Jaffe D."/>
            <person name="Gnerre S."/>
            <person name="Berlin A."/>
            <person name="Heiman D."/>
            <person name="Hepburn T."/>
            <person name="Shea T."/>
            <person name="Sykes S."/>
            <person name="Alvarado L."/>
            <person name="Kodira C."/>
            <person name="Borodovsky M."/>
            <person name="Lander E."/>
            <person name="Galagan J."/>
            <person name="Nusbaum C."/>
            <person name="Birren B."/>
        </authorList>
    </citation>
    <scope>NUCLEOTIDE SEQUENCE [LARGE SCALE GENOMIC DNA]</scope>
    <source>
        <strain evidence="2">CCUG 52486</strain>
    </source>
</reference>
<dbReference type="HOGENOM" id="CLU_178286_0_0_11"/>
<name>C5ECD3_BIFLI</name>
<accession>C5ECD3</accession>
<gene>
    <name evidence="2" type="ORF">BLIG_01415</name>
</gene>
<organism evidence="2">
    <name type="scientific">Bifidobacterium longum subsp. infantis CCUG 52486</name>
    <dbReference type="NCBI Taxonomy" id="537937"/>
    <lineage>
        <taxon>Bacteria</taxon>
        <taxon>Bacillati</taxon>
        <taxon>Actinomycetota</taxon>
        <taxon>Actinomycetes</taxon>
        <taxon>Bifidobacteriales</taxon>
        <taxon>Bifidobacteriaceae</taxon>
        <taxon>Bifidobacterium</taxon>
    </lineage>
</organism>
<proteinExistence type="predicted"/>
<dbReference type="AlphaFoldDB" id="C5ECD3"/>
<dbReference type="Proteomes" id="UP000005084">
    <property type="component" value="Unassembled WGS sequence"/>
</dbReference>
<evidence type="ECO:0000256" key="1">
    <source>
        <dbReference type="SAM" id="MobiDB-lite"/>
    </source>
</evidence>
<feature type="compositionally biased region" description="Basic residues" evidence="1">
    <location>
        <begin position="11"/>
        <end position="24"/>
    </location>
</feature>
<dbReference type="EMBL" id="DS990241">
    <property type="protein sequence ID" value="EEQ55677.1"/>
    <property type="molecule type" value="Genomic_DNA"/>
</dbReference>
<feature type="region of interest" description="Disordered" evidence="1">
    <location>
        <begin position="1"/>
        <end position="24"/>
    </location>
</feature>